<dbReference type="EMBL" id="JACKWZ010000443">
    <property type="protein sequence ID" value="KAF9407713.1"/>
    <property type="molecule type" value="Genomic_DNA"/>
</dbReference>
<protein>
    <submittedName>
        <fullName evidence="1">Uncharacterized protein</fullName>
    </submittedName>
</protein>
<sequence length="247" mass="27861">MDPINNTVAGLMDLFNKRMAQFEAQLQREPAEPSNTSNLAAEFFSFRVFITQAVTTLQQQVELLARNIDSMEMRGRRGILLLHGVPEDKEEDAAQLVVDVVRDRLKMSGFTLADIKRSHRMGKTASASRSRPILVKLRDVAVRDNIWFKKTQLKGAGITISEFLTKSRHDLFMAARKKFGVSKCWTRDGCVYVIAPDGSRRRITTFEDIGTLKPQDAMKFPIEPEIVDTPQKPIIAGRSKRAAAIKK</sequence>
<evidence type="ECO:0000313" key="1">
    <source>
        <dbReference type="EMBL" id="KAF9407713.1"/>
    </source>
</evidence>
<dbReference type="Proteomes" id="UP000648187">
    <property type="component" value="Unassembled WGS sequence"/>
</dbReference>
<proteinExistence type="predicted"/>
<organism evidence="1 2">
    <name type="scientific">Spodoptera exigua</name>
    <name type="common">Beet armyworm</name>
    <name type="synonym">Noctua fulgens</name>
    <dbReference type="NCBI Taxonomy" id="7107"/>
    <lineage>
        <taxon>Eukaryota</taxon>
        <taxon>Metazoa</taxon>
        <taxon>Ecdysozoa</taxon>
        <taxon>Arthropoda</taxon>
        <taxon>Hexapoda</taxon>
        <taxon>Insecta</taxon>
        <taxon>Pterygota</taxon>
        <taxon>Neoptera</taxon>
        <taxon>Endopterygota</taxon>
        <taxon>Lepidoptera</taxon>
        <taxon>Glossata</taxon>
        <taxon>Ditrysia</taxon>
        <taxon>Noctuoidea</taxon>
        <taxon>Noctuidae</taxon>
        <taxon>Amphipyrinae</taxon>
        <taxon>Spodoptera</taxon>
    </lineage>
</organism>
<gene>
    <name evidence="1" type="ORF">HW555_012364</name>
</gene>
<accession>A0A835G5R0</accession>
<keyword evidence="2" id="KW-1185">Reference proteome</keyword>
<evidence type="ECO:0000313" key="2">
    <source>
        <dbReference type="Proteomes" id="UP000648187"/>
    </source>
</evidence>
<dbReference type="AlphaFoldDB" id="A0A835G5R0"/>
<comment type="caution">
    <text evidence="1">The sequence shown here is derived from an EMBL/GenBank/DDBJ whole genome shotgun (WGS) entry which is preliminary data.</text>
</comment>
<name>A0A835G5R0_SPOEX</name>
<reference evidence="1" key="1">
    <citation type="submission" date="2020-08" db="EMBL/GenBank/DDBJ databases">
        <title>Spodoptera exigua strain:BAW_Kor-Di-RS1 Genome sequencing and assembly.</title>
        <authorList>
            <person name="Kim J."/>
            <person name="Nam H.Y."/>
            <person name="Kwon M."/>
            <person name="Choi J.H."/>
            <person name="Cho S.R."/>
            <person name="Kim G.-H."/>
        </authorList>
    </citation>
    <scope>NUCLEOTIDE SEQUENCE</scope>
    <source>
        <strain evidence="1">BAW_Kor-Di-RS1</strain>
        <tissue evidence="1">Whole-body</tissue>
    </source>
</reference>
<dbReference type="Gene3D" id="3.30.70.1820">
    <property type="entry name" value="L1 transposable element, RRM domain"/>
    <property type="match status" value="1"/>
</dbReference>